<evidence type="ECO:0008006" key="4">
    <source>
        <dbReference type="Google" id="ProtNLM"/>
    </source>
</evidence>
<dbReference type="AlphaFoldDB" id="A0AA38SKK6"/>
<sequence length="248" mass="27324">MSILMIPFRISSKRNYKFKHKLLLMLSSQKILKSSSMIETDRTSASSDRASASNDRASSSNSGTSVELETLTSATLSEPINTEPIPDVPIPTSTLVPTEPSDPDNAIDPISAPSANTPKPSEVSHEVIHEDLNDSQSLEEITSNINLPHASQIIGELTEGVNTRANVNYCLFACFVSKIEPKKVEATQDELLQLERNNVWTLTFLANGKIAIRTKWVFHNKKDENGVVIRNKARLVAQGYCWSSIDGQ</sequence>
<proteinExistence type="predicted"/>
<organism evidence="2 3">
    <name type="scientific">Centaurea solstitialis</name>
    <name type="common">yellow star-thistle</name>
    <dbReference type="NCBI Taxonomy" id="347529"/>
    <lineage>
        <taxon>Eukaryota</taxon>
        <taxon>Viridiplantae</taxon>
        <taxon>Streptophyta</taxon>
        <taxon>Embryophyta</taxon>
        <taxon>Tracheophyta</taxon>
        <taxon>Spermatophyta</taxon>
        <taxon>Magnoliopsida</taxon>
        <taxon>eudicotyledons</taxon>
        <taxon>Gunneridae</taxon>
        <taxon>Pentapetalae</taxon>
        <taxon>asterids</taxon>
        <taxon>campanulids</taxon>
        <taxon>Asterales</taxon>
        <taxon>Asteraceae</taxon>
        <taxon>Carduoideae</taxon>
        <taxon>Cardueae</taxon>
        <taxon>Centaureinae</taxon>
        <taxon>Centaurea</taxon>
    </lineage>
</organism>
<accession>A0AA38SKK6</accession>
<feature type="region of interest" description="Disordered" evidence="1">
    <location>
        <begin position="35"/>
        <end position="121"/>
    </location>
</feature>
<feature type="compositionally biased region" description="Low complexity" evidence="1">
    <location>
        <begin position="44"/>
        <end position="62"/>
    </location>
</feature>
<evidence type="ECO:0000313" key="2">
    <source>
        <dbReference type="EMBL" id="KAJ9544454.1"/>
    </source>
</evidence>
<name>A0AA38SKK6_9ASTR</name>
<feature type="compositionally biased region" description="Polar residues" evidence="1">
    <location>
        <begin position="63"/>
        <end position="80"/>
    </location>
</feature>
<comment type="caution">
    <text evidence="2">The sequence shown here is derived from an EMBL/GenBank/DDBJ whole genome shotgun (WGS) entry which is preliminary data.</text>
</comment>
<gene>
    <name evidence="2" type="ORF">OSB04_024161</name>
</gene>
<dbReference type="Proteomes" id="UP001172457">
    <property type="component" value="Chromosome 6"/>
</dbReference>
<reference evidence="2" key="1">
    <citation type="submission" date="2023-03" db="EMBL/GenBank/DDBJ databases">
        <title>Chromosome-scale reference genome and RAD-based genetic map of yellow starthistle (Centaurea solstitialis) reveal putative structural variation and QTLs associated with invader traits.</title>
        <authorList>
            <person name="Reatini B."/>
            <person name="Cang F.A."/>
            <person name="Jiang Q."/>
            <person name="Mckibben M.T.W."/>
            <person name="Barker M.S."/>
            <person name="Rieseberg L.H."/>
            <person name="Dlugosch K.M."/>
        </authorList>
    </citation>
    <scope>NUCLEOTIDE SEQUENCE</scope>
    <source>
        <strain evidence="2">CAN-66</strain>
        <tissue evidence="2">Leaf</tissue>
    </source>
</reference>
<dbReference type="EMBL" id="JARYMX010000006">
    <property type="protein sequence ID" value="KAJ9544454.1"/>
    <property type="molecule type" value="Genomic_DNA"/>
</dbReference>
<protein>
    <recommendedName>
        <fullName evidence="4">Reverse transcriptase Ty1/copia-type domain-containing protein</fullName>
    </recommendedName>
</protein>
<evidence type="ECO:0000313" key="3">
    <source>
        <dbReference type="Proteomes" id="UP001172457"/>
    </source>
</evidence>
<keyword evidence="3" id="KW-1185">Reference proteome</keyword>
<evidence type="ECO:0000256" key="1">
    <source>
        <dbReference type="SAM" id="MobiDB-lite"/>
    </source>
</evidence>